<dbReference type="GO" id="GO:0016114">
    <property type="term" value="P:terpenoid biosynthetic process"/>
    <property type="evidence" value="ECO:0007669"/>
    <property type="project" value="UniProtKB-UniRule"/>
</dbReference>
<feature type="domain" description="GHMP kinase N-terminal" evidence="11">
    <location>
        <begin position="66"/>
        <end position="143"/>
    </location>
</feature>
<dbReference type="Pfam" id="PF00288">
    <property type="entry name" value="GHMP_kinases_N"/>
    <property type="match status" value="1"/>
</dbReference>
<evidence type="ECO:0000256" key="2">
    <source>
        <dbReference type="ARBA" id="ARBA00012052"/>
    </source>
</evidence>
<dbReference type="GO" id="GO:0005524">
    <property type="term" value="F:ATP binding"/>
    <property type="evidence" value="ECO:0007669"/>
    <property type="project" value="UniProtKB-UniRule"/>
</dbReference>
<dbReference type="Proteomes" id="UP000283734">
    <property type="component" value="Unassembled WGS sequence"/>
</dbReference>
<dbReference type="SUPFAM" id="SSF55060">
    <property type="entry name" value="GHMP Kinase, C-terminal domain"/>
    <property type="match status" value="1"/>
</dbReference>
<dbReference type="OrthoDB" id="9809438at2"/>
<dbReference type="UniPathway" id="UPA00056">
    <property type="reaction ID" value="UER00094"/>
</dbReference>
<name>A0A418XW04_9GAMM</name>
<evidence type="ECO:0000256" key="9">
    <source>
        <dbReference type="ARBA" id="ARBA00032554"/>
    </source>
</evidence>
<keyword evidence="6 10" id="KW-0418">Kinase</keyword>
<gene>
    <name evidence="10" type="primary">ispE</name>
    <name evidence="13" type="ORF">D4A39_13750</name>
</gene>
<reference evidence="13 14" key="1">
    <citation type="submission" date="2018-09" db="EMBL/GenBank/DDBJ databases">
        <title>Alcanivorax profundi sp. nov., isolated from 1000 m-depth seawater of the Mariana Trench.</title>
        <authorList>
            <person name="Liu J."/>
        </authorList>
    </citation>
    <scope>NUCLEOTIDE SEQUENCE [LARGE SCALE GENOMIC DNA]</scope>
    <source>
        <strain evidence="13 14">MTEO17</strain>
    </source>
</reference>
<dbReference type="InterPro" id="IPR036554">
    <property type="entry name" value="GHMP_kinase_C_sf"/>
</dbReference>
<dbReference type="SUPFAM" id="SSF54211">
    <property type="entry name" value="Ribosomal protein S5 domain 2-like"/>
    <property type="match status" value="1"/>
</dbReference>
<keyword evidence="8 10" id="KW-0414">Isoprene biosynthesis</keyword>
<evidence type="ECO:0000313" key="13">
    <source>
        <dbReference type="EMBL" id="RJG16915.1"/>
    </source>
</evidence>
<evidence type="ECO:0000256" key="4">
    <source>
        <dbReference type="ARBA" id="ARBA00022679"/>
    </source>
</evidence>
<evidence type="ECO:0000259" key="11">
    <source>
        <dbReference type="Pfam" id="PF00288"/>
    </source>
</evidence>
<keyword evidence="7 10" id="KW-0067">ATP-binding</keyword>
<comment type="similarity">
    <text evidence="1 10">Belongs to the GHMP kinase family. IspE subfamily.</text>
</comment>
<dbReference type="GO" id="GO:0019288">
    <property type="term" value="P:isopentenyl diphosphate biosynthetic process, methylerythritol 4-phosphate pathway"/>
    <property type="evidence" value="ECO:0007669"/>
    <property type="project" value="UniProtKB-UniRule"/>
</dbReference>
<dbReference type="InterPro" id="IPR014721">
    <property type="entry name" value="Ribsml_uS5_D2-typ_fold_subgr"/>
</dbReference>
<dbReference type="PANTHER" id="PTHR43527">
    <property type="entry name" value="4-DIPHOSPHOCYTIDYL-2-C-METHYL-D-ERYTHRITOL KINASE, CHLOROPLASTIC"/>
    <property type="match status" value="1"/>
</dbReference>
<evidence type="ECO:0000256" key="10">
    <source>
        <dbReference type="HAMAP-Rule" id="MF_00061"/>
    </source>
</evidence>
<dbReference type="HAMAP" id="MF_00061">
    <property type="entry name" value="IspE"/>
    <property type="match status" value="1"/>
</dbReference>
<dbReference type="NCBIfam" id="TIGR00154">
    <property type="entry name" value="ispE"/>
    <property type="match status" value="1"/>
</dbReference>
<evidence type="ECO:0000256" key="1">
    <source>
        <dbReference type="ARBA" id="ARBA00009684"/>
    </source>
</evidence>
<dbReference type="InterPro" id="IPR006204">
    <property type="entry name" value="GHMP_kinase_N_dom"/>
</dbReference>
<evidence type="ECO:0000259" key="12">
    <source>
        <dbReference type="Pfam" id="PF08544"/>
    </source>
</evidence>
<dbReference type="InterPro" id="IPR004424">
    <property type="entry name" value="IspE"/>
</dbReference>
<proteinExistence type="inferred from homology"/>
<comment type="caution">
    <text evidence="13">The sequence shown here is derived from an EMBL/GenBank/DDBJ whole genome shotgun (WGS) entry which is preliminary data.</text>
</comment>
<dbReference type="PIRSF" id="PIRSF010376">
    <property type="entry name" value="IspE"/>
    <property type="match status" value="1"/>
</dbReference>
<evidence type="ECO:0000256" key="8">
    <source>
        <dbReference type="ARBA" id="ARBA00023229"/>
    </source>
</evidence>
<evidence type="ECO:0000256" key="6">
    <source>
        <dbReference type="ARBA" id="ARBA00022777"/>
    </source>
</evidence>
<dbReference type="Gene3D" id="3.30.230.10">
    <property type="match status" value="1"/>
</dbReference>
<feature type="active site" evidence="10">
    <location>
        <position position="136"/>
    </location>
</feature>
<keyword evidence="5 10" id="KW-0547">Nucleotide-binding</keyword>
<organism evidence="13 14">
    <name type="scientific">Alcanivorax profundi</name>
    <dbReference type="NCBI Taxonomy" id="2338368"/>
    <lineage>
        <taxon>Bacteria</taxon>
        <taxon>Pseudomonadati</taxon>
        <taxon>Pseudomonadota</taxon>
        <taxon>Gammaproteobacteria</taxon>
        <taxon>Oceanospirillales</taxon>
        <taxon>Alcanivoracaceae</taxon>
        <taxon>Alcanivorax</taxon>
    </lineage>
</organism>
<feature type="domain" description="GHMP kinase C-terminal" evidence="12">
    <location>
        <begin position="203"/>
        <end position="265"/>
    </location>
</feature>
<protein>
    <recommendedName>
        <fullName evidence="3 10">4-diphosphocytidyl-2-C-methyl-D-erythritol kinase</fullName>
        <shortName evidence="10">CMK</shortName>
        <ecNumber evidence="2 10">2.7.1.148</ecNumber>
    </recommendedName>
    <alternativeName>
        <fullName evidence="9 10">4-(cytidine-5'-diphospho)-2-C-methyl-D-erythritol kinase</fullName>
    </alternativeName>
</protein>
<dbReference type="EC" id="2.7.1.148" evidence="2 10"/>
<feature type="binding site" evidence="10">
    <location>
        <begin position="94"/>
        <end position="104"/>
    </location>
    <ligand>
        <name>ATP</name>
        <dbReference type="ChEBI" id="CHEBI:30616"/>
    </ligand>
</feature>
<comment type="function">
    <text evidence="10">Catalyzes the phosphorylation of the position 2 hydroxy group of 4-diphosphocytidyl-2C-methyl-D-erythritol.</text>
</comment>
<dbReference type="InterPro" id="IPR013750">
    <property type="entry name" value="GHMP_kinase_C_dom"/>
</dbReference>
<keyword evidence="14" id="KW-1185">Reference proteome</keyword>
<evidence type="ECO:0000256" key="5">
    <source>
        <dbReference type="ARBA" id="ARBA00022741"/>
    </source>
</evidence>
<sequence length="303" mass="32833">MAPILTLPAPAKLNLFLHITGQRTDGYHCLQTVFALLDHGDTLHFEPAESLSLECDDPEVPCDSSNLILRAAQVLQHHTQTRNGARIRLQKRLPMGGGVGGGSSDAATALLGLNQLWNLGLSLDTLAELGLHLGADVPVFVRGRSAWAEGVGEKITPVSLPDAHFLVIHPGIHVSTARIFGDRELTRDTPISKLPASLEAVLTRDFHNDCEAVAQRHFPEIGKALDWLRQHTGNARMTGTGACCFARLTGSQQGQQLLQQLPQHWTGFVARSGNTSPLHQTLGETLAKFRETKNSGESAQTHK</sequence>
<dbReference type="NCBIfam" id="NF011202">
    <property type="entry name" value="PRK14608.1"/>
    <property type="match status" value="1"/>
</dbReference>
<dbReference type="AlphaFoldDB" id="A0A418XW04"/>
<comment type="catalytic activity">
    <reaction evidence="10">
        <text>4-CDP-2-C-methyl-D-erythritol + ATP = 4-CDP-2-C-methyl-D-erythritol 2-phosphate + ADP + H(+)</text>
        <dbReference type="Rhea" id="RHEA:18437"/>
        <dbReference type="ChEBI" id="CHEBI:15378"/>
        <dbReference type="ChEBI" id="CHEBI:30616"/>
        <dbReference type="ChEBI" id="CHEBI:57823"/>
        <dbReference type="ChEBI" id="CHEBI:57919"/>
        <dbReference type="ChEBI" id="CHEBI:456216"/>
        <dbReference type="EC" id="2.7.1.148"/>
    </reaction>
</comment>
<dbReference type="GO" id="GO:0050515">
    <property type="term" value="F:4-(cytidine 5'-diphospho)-2-C-methyl-D-erythritol kinase activity"/>
    <property type="evidence" value="ECO:0007669"/>
    <property type="project" value="UniProtKB-UniRule"/>
</dbReference>
<evidence type="ECO:0000313" key="14">
    <source>
        <dbReference type="Proteomes" id="UP000283734"/>
    </source>
</evidence>
<dbReference type="PANTHER" id="PTHR43527:SF2">
    <property type="entry name" value="4-DIPHOSPHOCYTIDYL-2-C-METHYL-D-ERYTHRITOL KINASE, CHLOROPLASTIC"/>
    <property type="match status" value="1"/>
</dbReference>
<comment type="pathway">
    <text evidence="10">Isoprenoid biosynthesis; isopentenyl diphosphate biosynthesis via DXP pathway; isopentenyl diphosphate from 1-deoxy-D-xylulose 5-phosphate: step 3/6.</text>
</comment>
<dbReference type="EMBL" id="QYYA01000004">
    <property type="protein sequence ID" value="RJG16915.1"/>
    <property type="molecule type" value="Genomic_DNA"/>
</dbReference>
<evidence type="ECO:0000256" key="3">
    <source>
        <dbReference type="ARBA" id="ARBA00017473"/>
    </source>
</evidence>
<evidence type="ECO:0000256" key="7">
    <source>
        <dbReference type="ARBA" id="ARBA00022840"/>
    </source>
</evidence>
<dbReference type="InterPro" id="IPR020568">
    <property type="entry name" value="Ribosomal_Su5_D2-typ_SF"/>
</dbReference>
<accession>A0A418XW04</accession>
<dbReference type="RefSeq" id="WP_119918416.1">
    <property type="nucleotide sequence ID" value="NZ_CAXGPP010000030.1"/>
</dbReference>
<dbReference type="Pfam" id="PF08544">
    <property type="entry name" value="GHMP_kinases_C"/>
    <property type="match status" value="1"/>
</dbReference>
<feature type="active site" evidence="10">
    <location>
        <position position="12"/>
    </location>
</feature>
<keyword evidence="4 10" id="KW-0808">Transferase</keyword>
<dbReference type="Gene3D" id="3.30.70.890">
    <property type="entry name" value="GHMP kinase, C-terminal domain"/>
    <property type="match status" value="1"/>
</dbReference>